<protein>
    <submittedName>
        <fullName evidence="2">DUF2589 domain-containing protein</fullName>
    </submittedName>
</protein>
<gene>
    <name evidence="2" type="ORF">HBA54_07095</name>
</gene>
<sequence>MSDDSSEKAVATDIGGGGQPPTDGGDGGGTTAPTPRELPEPQSSVLSLAQLIGAPIHALVDAEAQSAMATARFIRSVGFTGNGDGMGDLGELQMARFKRRHRGADGSDEEVEVQIPLLSMLPIPALQIKDAELDYTVKIVQTEALPQRQAEVDQLMAAKRQGPTGEPPATLRATFAREQGSNGRRSVDMLVKMKLRIEQADMPGGLAQLLALASESSSQDVLAKRDEEGDG</sequence>
<dbReference type="Pfam" id="PF11655">
    <property type="entry name" value="DUF2589"/>
    <property type="match status" value="1"/>
</dbReference>
<evidence type="ECO:0000313" key="2">
    <source>
        <dbReference type="EMBL" id="NIA68354.1"/>
    </source>
</evidence>
<comment type="caution">
    <text evidence="2">The sequence shown here is derived from an EMBL/GenBank/DDBJ whole genome shotgun (WGS) entry which is preliminary data.</text>
</comment>
<organism evidence="2 3">
    <name type="scientific">Pelagibius litoralis</name>
    <dbReference type="NCBI Taxonomy" id="374515"/>
    <lineage>
        <taxon>Bacteria</taxon>
        <taxon>Pseudomonadati</taxon>
        <taxon>Pseudomonadota</taxon>
        <taxon>Alphaproteobacteria</taxon>
        <taxon>Rhodospirillales</taxon>
        <taxon>Rhodovibrionaceae</taxon>
        <taxon>Pelagibius</taxon>
    </lineage>
</organism>
<feature type="region of interest" description="Disordered" evidence="1">
    <location>
        <begin position="1"/>
        <end position="43"/>
    </location>
</feature>
<reference evidence="2" key="1">
    <citation type="submission" date="2020-03" db="EMBL/GenBank/DDBJ databases">
        <title>Genome of Pelagibius litoralis DSM 21314T.</title>
        <authorList>
            <person name="Wang G."/>
        </authorList>
    </citation>
    <scope>NUCLEOTIDE SEQUENCE</scope>
    <source>
        <strain evidence="2">DSM 21314</strain>
    </source>
</reference>
<dbReference type="InterPro" id="IPR024510">
    <property type="entry name" value="DUF2589"/>
</dbReference>
<proteinExistence type="predicted"/>
<dbReference type="EMBL" id="JAAQPH010000004">
    <property type="protein sequence ID" value="NIA68354.1"/>
    <property type="molecule type" value="Genomic_DNA"/>
</dbReference>
<dbReference type="AlphaFoldDB" id="A0A967CBP0"/>
<name>A0A967CBP0_9PROT</name>
<keyword evidence="3" id="KW-1185">Reference proteome</keyword>
<feature type="compositionally biased region" description="Gly residues" evidence="1">
    <location>
        <begin position="14"/>
        <end position="30"/>
    </location>
</feature>
<dbReference type="RefSeq" id="WP_167222840.1">
    <property type="nucleotide sequence ID" value="NZ_JAAQPH010000004.1"/>
</dbReference>
<accession>A0A967CBP0</accession>
<evidence type="ECO:0000256" key="1">
    <source>
        <dbReference type="SAM" id="MobiDB-lite"/>
    </source>
</evidence>
<evidence type="ECO:0000313" key="3">
    <source>
        <dbReference type="Proteomes" id="UP000761264"/>
    </source>
</evidence>
<dbReference type="Proteomes" id="UP000761264">
    <property type="component" value="Unassembled WGS sequence"/>
</dbReference>